<feature type="compositionally biased region" description="Basic and acidic residues" evidence="1">
    <location>
        <begin position="974"/>
        <end position="992"/>
    </location>
</feature>
<feature type="domain" description="Tyrosine-protein phosphatase" evidence="2">
    <location>
        <begin position="1077"/>
        <end position="1311"/>
    </location>
</feature>
<dbReference type="InterPro" id="IPR016130">
    <property type="entry name" value="Tyr_Pase_AS"/>
</dbReference>
<dbReference type="PANTHER" id="PTHR32525:SF3">
    <property type="entry name" value="DOMAIN OF UNKNOWN FUNCTION WSN DOMAIN-CONTAINING PROTEIN-RELATED"/>
    <property type="match status" value="1"/>
</dbReference>
<protein>
    <recommendedName>
        <fullName evidence="6">Tyrosine-protein phosphatase domain-containing protein</fullName>
    </recommendedName>
</protein>
<feature type="compositionally biased region" description="Basic residues" evidence="1">
    <location>
        <begin position="1"/>
        <end position="16"/>
    </location>
</feature>
<dbReference type="GeneID" id="9812379"/>
<sequence>MGAKIKSKNSRKKRSKNLAQTKNKSKSIMKILTILILIVTTSNTVSGNDSPNLHLQKRGPRASQGNFQPILENMERLARISNGVSLEIGLHDESIPADEVISELLHMGSLKPDDIISMDSSAVNGAITGIEDVNKQLESDVDVIATETRLINFEKVRLRSKFMLNLTEFSEKEEYKAELINVTAINWTISEDISTISDAASALQLYFKNIDKWSNGMSEDTANDAVVELPTISVKLKQVENSMQTLFNDIIPLVAAAKQLKPRTIFLDILNEEKTIRAQLEGKTIYQSYKESVMKNLKKIQTSRGSLENVKTVFESLQQLAQNRFKKQSFEYTSGFSKGSVDLDKLGADISNDWIVKRIDESSIVTTSLNKAFSFFEDIKDALVNVEKSWKPLADVSKRKSVQMLVDALLSVISESEDLGKVEAVVDQLASCGNSLVQDTPDSSKLDIVSGKIRTFNDVVGKLSDFEYAKVLGDLSAFKNVRVGVPTKTDAENFVNQLKKLSAFGSTWNALKKLKTDLNDLSETTKEIPGKLAEISSEFVNIDNYHTDISKSNYIQFFTCLHNTEGGLVKKSVETLQKVRFAKDEIDNASPVITAIIGSKSNMEAALTSAGNMKEVMDREVTTLKESFPDAQSASKNLGNGVRGLAAINSIHNSWPDLEALFKDISGIVEAGKSVGLSQQHQTAFQKLALLRASMTETHKGIEDFLNTVATIQNLRKKRNTKITDIKTSASVMEAASKIKQLPHGISDDVSSIKEALDSLNVATSSKYAKEVEVMGLLDGLNLDFSGFQPAATSLGHLDTFFATYGATMASASVTIPSPAPTPAPSQPPNQSPVVTTIASMMIQIVTSTVIPTTEAISIGTIAMYIGLSLVVIGGLGGFGALVYCCCIKKAPPPDDDEEERKRKQKEEADKKDKEEKEKLRKQEEEQKKKINNDQEQNNENARGNNDVAPGASSDALATAREIVATPAPSNDRLPSEVDAREPSKKDEKVEPEVVAPEVVAPEVVKTEVVRPQRTIIEENIYSMLISMVFQFEKSLSTYMSFDAALKTELEDLRLQCAKNITRDDICAPKETRSSTYFVHGKTALKVQGFETDFINGNAMKIGKKTYMMFQAPSDGSESVSSSDPKDSTIAKHLAFILQRKVRISLMLCVFKYRSCAEYFSETVGERFRFKNLTVTTDKITKDVPGFTDNENYTLYTITIRGVGADGAPIEHTTDILQFSGWSNNWAPSTLKHGVEMIQFVERYKGPILVHCSNGTGRSGTLVAIKYGMWMVKTKRFRGIFDLICDVRACRYGAVSTPTQVLYVLLSVGLYMITEMGLKTIPSFDKIQYIYANLHNYSVFDTIGKWKKKAYNKAILDNLVKEFNDELVKAKEQALEKEKEVGDDGTVFEWKLMEEKRLEEEEEKEKEEEEEAKRKKPKRSASKTTVTEGAMEKTSDERPSAEAAMALVPEAKEKSKKLKKSLKSKKQSKKGSKKGPKNSVKSKKTKESKKAKKAA</sequence>
<dbReference type="Gene3D" id="3.90.190.10">
    <property type="entry name" value="Protein tyrosine phosphatase superfamily"/>
    <property type="match status" value="1"/>
</dbReference>
<feature type="compositionally biased region" description="Basic and acidic residues" evidence="1">
    <location>
        <begin position="900"/>
        <end position="933"/>
    </location>
</feature>
<dbReference type="Pfam" id="PF02206">
    <property type="entry name" value="WSN"/>
    <property type="match status" value="1"/>
</dbReference>
<dbReference type="PROSITE" id="PS50056">
    <property type="entry name" value="TYR_PHOSPHATASE_2"/>
    <property type="match status" value="1"/>
</dbReference>
<dbReference type="InterPro" id="IPR003125">
    <property type="entry name" value="WSN"/>
</dbReference>
<dbReference type="Pfam" id="PF00102">
    <property type="entry name" value="Y_phosphatase"/>
    <property type="match status" value="1"/>
</dbReference>
<reference evidence="4 5" key="1">
    <citation type="submission" date="2019-12" db="EMBL/GenBank/DDBJ databases">
        <title>Chromosome-level assembly of the Caenorhabditis remanei genome.</title>
        <authorList>
            <person name="Teterina A.A."/>
            <person name="Willis J.H."/>
            <person name="Phillips P.C."/>
        </authorList>
    </citation>
    <scope>NUCLEOTIDE SEQUENCE [LARGE SCALE GENOMIC DNA]</scope>
    <source>
        <strain evidence="4 5">PX506</strain>
        <tissue evidence="4">Whole organism</tissue>
    </source>
</reference>
<evidence type="ECO:0008006" key="6">
    <source>
        <dbReference type="Google" id="ProtNLM"/>
    </source>
</evidence>
<evidence type="ECO:0000313" key="4">
    <source>
        <dbReference type="EMBL" id="KAF1762645.1"/>
    </source>
</evidence>
<dbReference type="SMART" id="SM00194">
    <property type="entry name" value="PTPc"/>
    <property type="match status" value="1"/>
</dbReference>
<evidence type="ECO:0000259" key="2">
    <source>
        <dbReference type="PROSITE" id="PS50055"/>
    </source>
</evidence>
<feature type="compositionally biased region" description="Basic residues" evidence="1">
    <location>
        <begin position="1454"/>
        <end position="1495"/>
    </location>
</feature>
<proteinExistence type="predicted"/>
<dbReference type="PROSITE" id="PS50055">
    <property type="entry name" value="TYR_PHOSPHATASE_PTP"/>
    <property type="match status" value="1"/>
</dbReference>
<comment type="caution">
    <text evidence="4">The sequence shown here is derived from an EMBL/GenBank/DDBJ whole genome shotgun (WGS) entry which is preliminary data.</text>
</comment>
<organism evidence="4 5">
    <name type="scientific">Caenorhabditis remanei</name>
    <name type="common">Caenorhabditis vulgaris</name>
    <dbReference type="NCBI Taxonomy" id="31234"/>
    <lineage>
        <taxon>Eukaryota</taxon>
        <taxon>Metazoa</taxon>
        <taxon>Ecdysozoa</taxon>
        <taxon>Nematoda</taxon>
        <taxon>Chromadorea</taxon>
        <taxon>Rhabditida</taxon>
        <taxon>Rhabditina</taxon>
        <taxon>Rhabditomorpha</taxon>
        <taxon>Rhabditoidea</taxon>
        <taxon>Rhabditidae</taxon>
        <taxon>Peloderinae</taxon>
        <taxon>Caenorhabditis</taxon>
    </lineage>
</organism>
<feature type="compositionally biased region" description="Acidic residues" evidence="1">
    <location>
        <begin position="1400"/>
        <end position="1410"/>
    </location>
</feature>
<dbReference type="RefSeq" id="XP_053587676.1">
    <property type="nucleotide sequence ID" value="XM_053728099.1"/>
</dbReference>
<dbReference type="CDD" id="cd00047">
    <property type="entry name" value="PTPc"/>
    <property type="match status" value="1"/>
</dbReference>
<accession>A0A6A5H6C5</accession>
<feature type="region of interest" description="Disordered" evidence="1">
    <location>
        <begin position="1398"/>
        <end position="1495"/>
    </location>
</feature>
<evidence type="ECO:0000256" key="1">
    <source>
        <dbReference type="SAM" id="MobiDB-lite"/>
    </source>
</evidence>
<feature type="compositionally biased region" description="Basic and acidic residues" evidence="1">
    <location>
        <begin position="1430"/>
        <end position="1440"/>
    </location>
</feature>
<dbReference type="CTD" id="9812379"/>
<gene>
    <name evidence="4" type="ORF">GCK72_010907</name>
</gene>
<dbReference type="Proteomes" id="UP000483820">
    <property type="component" value="Chromosome III"/>
</dbReference>
<dbReference type="SMART" id="SM00404">
    <property type="entry name" value="PTPc_motif"/>
    <property type="match status" value="1"/>
</dbReference>
<dbReference type="PANTHER" id="PTHR32525">
    <property type="entry name" value="PROTEIN-TYROSINE-PHOSPHATASE"/>
    <property type="match status" value="1"/>
</dbReference>
<feature type="domain" description="Tyrosine specific protein phosphatases" evidence="3">
    <location>
        <begin position="1235"/>
        <end position="1302"/>
    </location>
</feature>
<dbReference type="InterPro" id="IPR003595">
    <property type="entry name" value="Tyr_Pase_cat"/>
</dbReference>
<feature type="region of interest" description="Disordered" evidence="1">
    <location>
        <begin position="1"/>
        <end position="22"/>
    </location>
</feature>
<dbReference type="KEGG" id="crq:GCK72_010907"/>
<dbReference type="PRINTS" id="PR00700">
    <property type="entry name" value="PRTYPHPHTASE"/>
</dbReference>
<feature type="region of interest" description="Disordered" evidence="1">
    <location>
        <begin position="965"/>
        <end position="993"/>
    </location>
</feature>
<feature type="region of interest" description="Disordered" evidence="1">
    <location>
        <begin position="893"/>
        <end position="953"/>
    </location>
</feature>
<dbReference type="GO" id="GO:0004725">
    <property type="term" value="F:protein tyrosine phosphatase activity"/>
    <property type="evidence" value="ECO:0007669"/>
    <property type="project" value="InterPro"/>
</dbReference>
<dbReference type="SMART" id="SM00453">
    <property type="entry name" value="WSN"/>
    <property type="match status" value="1"/>
</dbReference>
<evidence type="ECO:0000259" key="3">
    <source>
        <dbReference type="PROSITE" id="PS50056"/>
    </source>
</evidence>
<dbReference type="InterPro" id="IPR000387">
    <property type="entry name" value="Tyr_Pase_dom"/>
</dbReference>
<evidence type="ECO:0000313" key="5">
    <source>
        <dbReference type="Proteomes" id="UP000483820"/>
    </source>
</evidence>
<dbReference type="SUPFAM" id="SSF52799">
    <property type="entry name" value="(Phosphotyrosine protein) phosphatases II"/>
    <property type="match status" value="1"/>
</dbReference>
<dbReference type="InterPro" id="IPR000242">
    <property type="entry name" value="PTP_cat"/>
</dbReference>
<dbReference type="InterPro" id="IPR029021">
    <property type="entry name" value="Prot-tyrosine_phosphatase-like"/>
</dbReference>
<dbReference type="EMBL" id="WUAV01000003">
    <property type="protein sequence ID" value="KAF1762645.1"/>
    <property type="molecule type" value="Genomic_DNA"/>
</dbReference>
<dbReference type="PROSITE" id="PS00383">
    <property type="entry name" value="TYR_PHOSPHATASE_1"/>
    <property type="match status" value="1"/>
</dbReference>
<name>A0A6A5H6C5_CAERE</name>